<name>A0ACC2QN49_9NEOP</name>
<evidence type="ECO:0000313" key="2">
    <source>
        <dbReference type="Proteomes" id="UP001231649"/>
    </source>
</evidence>
<protein>
    <submittedName>
        <fullName evidence="1">Uncharacterized protein</fullName>
    </submittedName>
</protein>
<gene>
    <name evidence="1" type="ORF">PYW08_004188</name>
</gene>
<evidence type="ECO:0000313" key="1">
    <source>
        <dbReference type="EMBL" id="KAJ8721786.1"/>
    </source>
</evidence>
<reference evidence="1" key="1">
    <citation type="submission" date="2023-03" db="EMBL/GenBank/DDBJ databases">
        <title>Chromosome-level genomes of two armyworms, Mythimna separata and Mythimna loreyi, provide insights into the biosynthesis and reception of sex pheromones.</title>
        <authorList>
            <person name="Zhao H."/>
        </authorList>
    </citation>
    <scope>NUCLEOTIDE SEQUENCE</scope>
    <source>
        <strain evidence="1">BeijingLab</strain>
    </source>
</reference>
<keyword evidence="2" id="KW-1185">Reference proteome</keyword>
<dbReference type="EMBL" id="CM056792">
    <property type="protein sequence ID" value="KAJ8721786.1"/>
    <property type="molecule type" value="Genomic_DNA"/>
</dbReference>
<organism evidence="1 2">
    <name type="scientific">Mythimna loreyi</name>
    <dbReference type="NCBI Taxonomy" id="667449"/>
    <lineage>
        <taxon>Eukaryota</taxon>
        <taxon>Metazoa</taxon>
        <taxon>Ecdysozoa</taxon>
        <taxon>Arthropoda</taxon>
        <taxon>Hexapoda</taxon>
        <taxon>Insecta</taxon>
        <taxon>Pterygota</taxon>
        <taxon>Neoptera</taxon>
        <taxon>Endopterygota</taxon>
        <taxon>Lepidoptera</taxon>
        <taxon>Glossata</taxon>
        <taxon>Ditrysia</taxon>
        <taxon>Noctuoidea</taxon>
        <taxon>Noctuidae</taxon>
        <taxon>Noctuinae</taxon>
        <taxon>Hadenini</taxon>
        <taxon>Mythimna</taxon>
    </lineage>
</organism>
<dbReference type="Proteomes" id="UP001231649">
    <property type="component" value="Chromosome 16"/>
</dbReference>
<proteinExistence type="predicted"/>
<sequence>MDLKTDFKVSGWGYRHQQCFILFCTLMIAHSMRSCIGVSLVAMTSHGDQENETNADNVTEFKSEGIMNALMLVPPYPSFNWSKKVQDTVIASFFWGYLLLQVPAGQLAHKFGTRYLLSGAMMINCLASIVFPIAACNGGWIFASVCRIVQGLSQACILPGLHTALGKWAPLHERGRMSAFVYGGQALGTVFGLPMSGFIAASPMGWPGIFRFYGTISGLLGVLIWFMAADTPAQHSKISDDERKYIEDELGNGVKNKSMSVPWRKILRHPGMYAIIIAHIGQTWGQVTLSSEVPAFMDKIMGVNIKMNGLLTALPFLVMWLTNFFFSWMTDMLIVKKILSVTHTRKLANTMGNVPAAIGLVALAFVPKNIYVVETILVIICGFKVSAHSGFYINHIDIAPNFAGTMMSISNFISHFAGSISLLLVGFIVTDGTDPYLWRQIFFVAAGMYFFSNLVYVIFGTSEKAEWNDPSQETKSDEECQLMMEKPKV</sequence>
<accession>A0ACC2QN49</accession>
<comment type="caution">
    <text evidence="1">The sequence shown here is derived from an EMBL/GenBank/DDBJ whole genome shotgun (WGS) entry which is preliminary data.</text>
</comment>